<dbReference type="SMART" id="SM00698">
    <property type="entry name" value="MORN"/>
    <property type="match status" value="2"/>
</dbReference>
<dbReference type="Proteomes" id="UP000054408">
    <property type="component" value="Unassembled WGS sequence"/>
</dbReference>
<dbReference type="AlphaFoldDB" id="A0A0L0DAN4"/>
<dbReference type="PANTHER" id="PTHR23084">
    <property type="entry name" value="PHOSPHATIDYLINOSITOL-4-PHOSPHATE 5-KINASE RELATED"/>
    <property type="match status" value="1"/>
</dbReference>
<dbReference type="InterPro" id="IPR003409">
    <property type="entry name" value="MORN"/>
</dbReference>
<dbReference type="EMBL" id="GL349451">
    <property type="protein sequence ID" value="KNC48358.1"/>
    <property type="molecule type" value="Genomic_DNA"/>
</dbReference>
<dbReference type="Gene3D" id="2.20.110.10">
    <property type="entry name" value="Histone H3 K4-specific methyltransferase SET7/9 N-terminal domain"/>
    <property type="match status" value="1"/>
</dbReference>
<organism evidence="2 3">
    <name type="scientific">Thecamonas trahens ATCC 50062</name>
    <dbReference type="NCBI Taxonomy" id="461836"/>
    <lineage>
        <taxon>Eukaryota</taxon>
        <taxon>Apusozoa</taxon>
        <taxon>Apusomonadida</taxon>
        <taxon>Apusomonadidae</taxon>
        <taxon>Thecamonas</taxon>
    </lineage>
</organism>
<reference evidence="2 3" key="1">
    <citation type="submission" date="2010-05" db="EMBL/GenBank/DDBJ databases">
        <title>The Genome Sequence of Thecamonas trahens ATCC 50062.</title>
        <authorList>
            <consortium name="The Broad Institute Genome Sequencing Platform"/>
            <person name="Russ C."/>
            <person name="Cuomo C."/>
            <person name="Shea T."/>
            <person name="Young S.K."/>
            <person name="Zeng Q."/>
            <person name="Koehrsen M."/>
            <person name="Haas B."/>
            <person name="Borodovsky M."/>
            <person name="Guigo R."/>
            <person name="Alvarado L."/>
            <person name="Berlin A."/>
            <person name="Bochicchio J."/>
            <person name="Borenstein D."/>
            <person name="Chapman S."/>
            <person name="Chen Z."/>
            <person name="Freedman E."/>
            <person name="Gellesch M."/>
            <person name="Goldberg J."/>
            <person name="Griggs A."/>
            <person name="Gujja S."/>
            <person name="Heilman E."/>
            <person name="Heiman D."/>
            <person name="Hepburn T."/>
            <person name="Howarth C."/>
            <person name="Jen D."/>
            <person name="Larson L."/>
            <person name="Mehta T."/>
            <person name="Park D."/>
            <person name="Pearson M."/>
            <person name="Roberts A."/>
            <person name="Saif S."/>
            <person name="Shenoy N."/>
            <person name="Sisk P."/>
            <person name="Stolte C."/>
            <person name="Sykes S."/>
            <person name="Thomson T."/>
            <person name="Walk T."/>
            <person name="White J."/>
            <person name="Yandava C."/>
            <person name="Burger G."/>
            <person name="Gray M.W."/>
            <person name="Holland P.W.H."/>
            <person name="King N."/>
            <person name="Lang F.B.F."/>
            <person name="Roger A.J."/>
            <person name="Ruiz-Trillo I."/>
            <person name="Lander E."/>
            <person name="Nusbaum C."/>
        </authorList>
    </citation>
    <scope>NUCLEOTIDE SEQUENCE [LARGE SCALE GENOMIC DNA]</scope>
    <source>
        <strain evidence="2 3">ATCC 50062</strain>
    </source>
</reference>
<sequence length="388" mass="42340">MMDLTSSGESMVVGDAAPLPLRKGSCATTPWRYEGHVDVETELPHGHGMLLFASGARYVGSFEQGERSGYGELVCEHGRFVGSFADDAFTGCGDHEVWEDESGCDPLAPAVQAGRYRGDHRGGFRHGAGVFQLPMEAGVYDGWFERGEWSGPGSFVSELDGSVFSGVWDAPRRELQASRRARPLGYDNGCVGQIVYGNGVMFEGRFETLQPVSGVLRLGDGEIVDGTFANGRPVDGEWIMPELGVSYVGTFGGHRYDLHGFGTLRSIPREAVLYEGEFVHGVPQARAVLIFVHKPWQAHARSDLADALNQLGEEYMLRDVVAAIVDFVSVASTDWAIAHINDRDECKTVANAISSLPAAKAGKLHVCIRPLPHWYVLRNMTILHRFPA</sequence>
<keyword evidence="1" id="KW-0677">Repeat</keyword>
<evidence type="ECO:0000313" key="2">
    <source>
        <dbReference type="EMBL" id="KNC48358.1"/>
    </source>
</evidence>
<name>A0A0L0DAN4_THETB</name>
<dbReference type="SUPFAM" id="SSF82185">
    <property type="entry name" value="Histone H3 K4-specific methyltransferase SET7/9 N-terminal domain"/>
    <property type="match status" value="1"/>
</dbReference>
<evidence type="ECO:0000256" key="1">
    <source>
        <dbReference type="ARBA" id="ARBA00022737"/>
    </source>
</evidence>
<protein>
    <submittedName>
        <fullName evidence="2">Uncharacterized protein</fullName>
    </submittedName>
</protein>
<proteinExistence type="predicted"/>
<dbReference type="OrthoDB" id="203073at2759"/>
<evidence type="ECO:0000313" key="3">
    <source>
        <dbReference type="Proteomes" id="UP000054408"/>
    </source>
</evidence>
<dbReference type="GeneID" id="25569740"/>
<dbReference type="Pfam" id="PF02493">
    <property type="entry name" value="MORN"/>
    <property type="match status" value="4"/>
</dbReference>
<accession>A0A0L0DAN4</accession>
<keyword evidence="3" id="KW-1185">Reference proteome</keyword>
<gene>
    <name evidence="2" type="ORF">AMSG_11825</name>
</gene>
<dbReference type="RefSeq" id="XP_013758660.1">
    <property type="nucleotide sequence ID" value="XM_013903206.1"/>
</dbReference>
<dbReference type="PANTHER" id="PTHR23084:SF263">
    <property type="entry name" value="MORN REPEAT-CONTAINING PROTEIN 1"/>
    <property type="match status" value="1"/>
</dbReference>